<protein>
    <recommendedName>
        <fullName evidence="3">Sel1 repeat family protein</fullName>
    </recommendedName>
</protein>
<accession>A0A0R2KHJ4</accession>
<keyword evidence="2" id="KW-1185">Reference proteome</keyword>
<dbReference type="AlphaFoldDB" id="A0A0R2KHJ4"/>
<dbReference type="InterPro" id="IPR006597">
    <property type="entry name" value="Sel1-like"/>
</dbReference>
<gene>
    <name evidence="1" type="ORF">IV53_GL000794</name>
</gene>
<dbReference type="STRING" id="1122146.IV53_GL000794"/>
<reference evidence="1 2" key="1">
    <citation type="journal article" date="2015" name="Genome Announc.">
        <title>Expanding the biotechnology potential of lactobacilli through comparative genomics of 213 strains and associated genera.</title>
        <authorList>
            <person name="Sun Z."/>
            <person name="Harris H.M."/>
            <person name="McCann A."/>
            <person name="Guo C."/>
            <person name="Argimon S."/>
            <person name="Zhang W."/>
            <person name="Yang X."/>
            <person name="Jeffery I.B."/>
            <person name="Cooney J.C."/>
            <person name="Kagawa T.F."/>
            <person name="Liu W."/>
            <person name="Song Y."/>
            <person name="Salvetti E."/>
            <person name="Wrobel A."/>
            <person name="Rasinkangas P."/>
            <person name="Parkhill J."/>
            <person name="Rea M.C."/>
            <person name="O'Sullivan O."/>
            <person name="Ritari J."/>
            <person name="Douillard F.P."/>
            <person name="Paul Ross R."/>
            <person name="Yang R."/>
            <person name="Briner A.E."/>
            <person name="Felis G.E."/>
            <person name="de Vos W.M."/>
            <person name="Barrangou R."/>
            <person name="Klaenhammer T.R."/>
            <person name="Caufield P.W."/>
            <person name="Cui Y."/>
            <person name="Zhang H."/>
            <person name="O'Toole P.W."/>
        </authorList>
    </citation>
    <scope>NUCLEOTIDE SEQUENCE [LARGE SCALE GENOMIC DNA]</scope>
    <source>
        <strain evidence="1 2">DSM 22408</strain>
    </source>
</reference>
<organism evidence="1 2">
    <name type="scientific">Ligilactobacillus ceti DSM 22408</name>
    <dbReference type="NCBI Taxonomy" id="1122146"/>
    <lineage>
        <taxon>Bacteria</taxon>
        <taxon>Bacillati</taxon>
        <taxon>Bacillota</taxon>
        <taxon>Bacilli</taxon>
        <taxon>Lactobacillales</taxon>
        <taxon>Lactobacillaceae</taxon>
        <taxon>Ligilactobacillus</taxon>
    </lineage>
</organism>
<dbReference type="PANTHER" id="PTHR43628:SF1">
    <property type="entry name" value="CHITIN SYNTHASE REGULATORY FACTOR 2-RELATED"/>
    <property type="match status" value="1"/>
</dbReference>
<evidence type="ECO:0000313" key="1">
    <source>
        <dbReference type="EMBL" id="KRN88824.1"/>
    </source>
</evidence>
<evidence type="ECO:0000313" key="2">
    <source>
        <dbReference type="Proteomes" id="UP000051500"/>
    </source>
</evidence>
<dbReference type="SUPFAM" id="SSF81901">
    <property type="entry name" value="HCP-like"/>
    <property type="match status" value="1"/>
</dbReference>
<dbReference type="Gene3D" id="1.25.40.10">
    <property type="entry name" value="Tetratricopeptide repeat domain"/>
    <property type="match status" value="1"/>
</dbReference>
<dbReference type="eggNOG" id="COG0790">
    <property type="taxonomic scope" value="Bacteria"/>
</dbReference>
<dbReference type="InterPro" id="IPR052945">
    <property type="entry name" value="Mitotic_Regulator"/>
</dbReference>
<dbReference type="OrthoDB" id="8402552at2"/>
<dbReference type="RefSeq" id="WP_027107226.1">
    <property type="nucleotide sequence ID" value="NZ_JQBZ01000025.1"/>
</dbReference>
<dbReference type="Proteomes" id="UP000051500">
    <property type="component" value="Unassembled WGS sequence"/>
</dbReference>
<sequence length="684" mass="79008">MEDCILNEITANLNHNDELPRDYHLPKQMTATDELSELAFADGALDGIRIYHTDQPTDVLNHQELKLLDTLVAAIGENDVDLVSELYRKLMQNHSTLSLIDALEERFDTFTYEKNFNNIYQVGGTLIVTSDYHELVKLGMLLLERLSYPQDAKNVIRVLGLCNEFTLYAIYNMRHWEDGQQEIFNLAQKVHGWGRIHALNWLKHPTKPAVKDWILYHGLNNTIDPVYSSYNVFIKAECGERLAKKNLSDKEFAALSKVMTTLISGGPCLGINNIAEAYDVKTVLLDYLRHLQQHPLPKNALQIKEYLLILMDNSTLDLTTEINEAFKIAAQTPPVEQEVYNYCEVIPRDIKKTYHYIYQGDLLPSGTKVLVPFGYDNKLRIGTIKSSEFYTKDEAPYPVAKTKRIHKVLTEEEIAEEFPEPMESLSDYEKEKLLQLELYLNEKNYDALYKWVFKWLDKDELPLAISQKIVPVLETCFAATQDTATATLLGSLYYSGTYVEQDFQKAYKYYAIAADHSSIDAMRNLGYCYYYGRHTAVDYAQAGRYFTKGMLHQDIESFYKLGDMYAKGYFYVQDTDLAADFYKQAYNLLNQKLKNTDVDYLIDTKDDKLAYEKSILPDVLLRMGKCNLHGWGQEPNIDQAYQYFMKALPLFYSRRKSDPFVRGPIKDCQNLIKECELLLNQDLI</sequence>
<dbReference type="SMART" id="SM00671">
    <property type="entry name" value="SEL1"/>
    <property type="match status" value="4"/>
</dbReference>
<dbReference type="Pfam" id="PF08238">
    <property type="entry name" value="Sel1"/>
    <property type="match status" value="4"/>
</dbReference>
<dbReference type="PANTHER" id="PTHR43628">
    <property type="entry name" value="ACTIVATOR OF C KINASE PROTEIN 1-RELATED"/>
    <property type="match status" value="1"/>
</dbReference>
<proteinExistence type="predicted"/>
<dbReference type="EMBL" id="JQBZ01000025">
    <property type="protein sequence ID" value="KRN88824.1"/>
    <property type="molecule type" value="Genomic_DNA"/>
</dbReference>
<dbReference type="InterPro" id="IPR011990">
    <property type="entry name" value="TPR-like_helical_dom_sf"/>
</dbReference>
<name>A0A0R2KHJ4_9LACO</name>
<dbReference type="PATRIC" id="fig|1122146.4.peg.824"/>
<evidence type="ECO:0008006" key="3">
    <source>
        <dbReference type="Google" id="ProtNLM"/>
    </source>
</evidence>
<comment type="caution">
    <text evidence="1">The sequence shown here is derived from an EMBL/GenBank/DDBJ whole genome shotgun (WGS) entry which is preliminary data.</text>
</comment>